<dbReference type="EMBL" id="JBHTAH010000012">
    <property type="protein sequence ID" value="MFC7070652.1"/>
    <property type="molecule type" value="Genomic_DNA"/>
</dbReference>
<reference evidence="2 3" key="1">
    <citation type="journal article" date="2019" name="Int. J. Syst. Evol. Microbiol.">
        <title>The Global Catalogue of Microorganisms (GCM) 10K type strain sequencing project: providing services to taxonomists for standard genome sequencing and annotation.</title>
        <authorList>
            <consortium name="The Broad Institute Genomics Platform"/>
            <consortium name="The Broad Institute Genome Sequencing Center for Infectious Disease"/>
            <person name="Wu L."/>
            <person name="Ma J."/>
        </authorList>
    </citation>
    <scope>NUCLEOTIDE SEQUENCE [LARGE SCALE GENOMIC DNA]</scope>
    <source>
        <strain evidence="2 3">DT31</strain>
    </source>
</reference>
<evidence type="ECO:0000313" key="3">
    <source>
        <dbReference type="Proteomes" id="UP001596461"/>
    </source>
</evidence>
<protein>
    <submittedName>
        <fullName evidence="2">Uncharacterized protein</fullName>
    </submittedName>
</protein>
<gene>
    <name evidence="2" type="ORF">ACFQL9_13440</name>
</gene>
<dbReference type="Proteomes" id="UP001596461">
    <property type="component" value="Unassembled WGS sequence"/>
</dbReference>
<comment type="caution">
    <text evidence="2">The sequence shown here is derived from an EMBL/GenBank/DDBJ whole genome shotgun (WGS) entry which is preliminary data.</text>
</comment>
<dbReference type="RefSeq" id="WP_390210933.1">
    <property type="nucleotide sequence ID" value="NZ_JBHTAH010000012.1"/>
</dbReference>
<dbReference type="AlphaFoldDB" id="A0ABD5WBM9"/>
<sequence length="78" mass="8315">MKLVHTGGICAFIPVAGRLLRHAEGLTVYLWLFGGFLTLVGVFVASGVLDVDVQRIVQIARWPGDGVRIVGRAVGDAL</sequence>
<evidence type="ECO:0000313" key="2">
    <source>
        <dbReference type="EMBL" id="MFC7070652.1"/>
    </source>
</evidence>
<evidence type="ECO:0000256" key="1">
    <source>
        <dbReference type="SAM" id="Phobius"/>
    </source>
</evidence>
<accession>A0ABD5WBM9</accession>
<keyword evidence="1" id="KW-1133">Transmembrane helix</keyword>
<name>A0ABD5WBM9_9EURY</name>
<keyword evidence="1" id="KW-0812">Transmembrane</keyword>
<proteinExistence type="predicted"/>
<feature type="transmembrane region" description="Helical" evidence="1">
    <location>
        <begin position="28"/>
        <end position="49"/>
    </location>
</feature>
<keyword evidence="3" id="KW-1185">Reference proteome</keyword>
<keyword evidence="1" id="KW-0472">Membrane</keyword>
<organism evidence="2 3">
    <name type="scientific">Halobaculum lipolyticum</name>
    <dbReference type="NCBI Taxonomy" id="3032001"/>
    <lineage>
        <taxon>Archaea</taxon>
        <taxon>Methanobacteriati</taxon>
        <taxon>Methanobacteriota</taxon>
        <taxon>Stenosarchaea group</taxon>
        <taxon>Halobacteria</taxon>
        <taxon>Halobacteriales</taxon>
        <taxon>Haloferacaceae</taxon>
        <taxon>Halobaculum</taxon>
    </lineage>
</organism>